<comment type="caution">
    <text evidence="2">The sequence shown here is derived from an EMBL/GenBank/DDBJ whole genome shotgun (WGS) entry which is preliminary data.</text>
</comment>
<dbReference type="Proteomes" id="UP000478052">
    <property type="component" value="Unassembled WGS sequence"/>
</dbReference>
<evidence type="ECO:0000259" key="1">
    <source>
        <dbReference type="Pfam" id="PF13843"/>
    </source>
</evidence>
<dbReference type="Pfam" id="PF13843">
    <property type="entry name" value="DDE_Tnp_1_7"/>
    <property type="match status" value="1"/>
</dbReference>
<name>A0A6G0WDI3_APHCR</name>
<protein>
    <submittedName>
        <fullName evidence="2">PiggyBac transposable element-derived protein 4-like</fullName>
    </submittedName>
</protein>
<dbReference type="OrthoDB" id="6627292at2759"/>
<dbReference type="PANTHER" id="PTHR46599">
    <property type="entry name" value="PIGGYBAC TRANSPOSABLE ELEMENT-DERIVED PROTEIN 4"/>
    <property type="match status" value="1"/>
</dbReference>
<feature type="domain" description="PiggyBac transposable element-derived protein" evidence="1">
    <location>
        <begin position="19"/>
        <end position="107"/>
    </location>
</feature>
<dbReference type="InterPro" id="IPR029526">
    <property type="entry name" value="PGBD"/>
</dbReference>
<evidence type="ECO:0000313" key="3">
    <source>
        <dbReference type="Proteomes" id="UP000478052"/>
    </source>
</evidence>
<gene>
    <name evidence="2" type="ORF">FWK35_00019602</name>
</gene>
<accession>A0A6G0WDI3</accession>
<dbReference type="AlphaFoldDB" id="A0A6G0WDI3"/>
<sequence length="107" mass="12379">MCVDFSPSGVGPVDKQKKWIDKSMVKFKGRSTLKQYTPQKLIKRGYKIWMLNDKTKYTAKFQVYTGKVDGGVEKLLGERIVNDLMTGLEGKNHILYIDNYFTSYPLF</sequence>
<proteinExistence type="predicted"/>
<keyword evidence="3" id="KW-1185">Reference proteome</keyword>
<evidence type="ECO:0000313" key="2">
    <source>
        <dbReference type="EMBL" id="KAF0724430.1"/>
    </source>
</evidence>
<dbReference type="PANTHER" id="PTHR46599:SF2">
    <property type="entry name" value="PIGGYBAC TRANSPOSABLE ELEMENT-DERIVED PROTEIN 4-LIKE"/>
    <property type="match status" value="1"/>
</dbReference>
<dbReference type="EMBL" id="VUJU01008897">
    <property type="protein sequence ID" value="KAF0724430.1"/>
    <property type="molecule type" value="Genomic_DNA"/>
</dbReference>
<organism evidence="2 3">
    <name type="scientific">Aphis craccivora</name>
    <name type="common">Cowpea aphid</name>
    <dbReference type="NCBI Taxonomy" id="307492"/>
    <lineage>
        <taxon>Eukaryota</taxon>
        <taxon>Metazoa</taxon>
        <taxon>Ecdysozoa</taxon>
        <taxon>Arthropoda</taxon>
        <taxon>Hexapoda</taxon>
        <taxon>Insecta</taxon>
        <taxon>Pterygota</taxon>
        <taxon>Neoptera</taxon>
        <taxon>Paraneoptera</taxon>
        <taxon>Hemiptera</taxon>
        <taxon>Sternorrhyncha</taxon>
        <taxon>Aphidomorpha</taxon>
        <taxon>Aphidoidea</taxon>
        <taxon>Aphididae</taxon>
        <taxon>Aphidini</taxon>
        <taxon>Aphis</taxon>
        <taxon>Aphis</taxon>
    </lineage>
</organism>
<reference evidence="2 3" key="1">
    <citation type="submission" date="2019-08" db="EMBL/GenBank/DDBJ databases">
        <title>Whole genome of Aphis craccivora.</title>
        <authorList>
            <person name="Voronova N.V."/>
            <person name="Shulinski R.S."/>
            <person name="Bandarenka Y.V."/>
            <person name="Zhorov D.G."/>
            <person name="Warner D."/>
        </authorList>
    </citation>
    <scope>NUCLEOTIDE SEQUENCE [LARGE SCALE GENOMIC DNA]</scope>
    <source>
        <strain evidence="2">180601</strain>
        <tissue evidence="2">Whole Body</tissue>
    </source>
</reference>